<feature type="site" description="Cleavage; by autolysis" evidence="7">
    <location>
        <begin position="160"/>
        <end position="161"/>
    </location>
</feature>
<keyword evidence="1" id="KW-0645">Protease</keyword>
<protein>
    <recommendedName>
        <fullName evidence="4">Isoaspartyl peptidase</fullName>
    </recommendedName>
</protein>
<reference evidence="8" key="2">
    <citation type="journal article" date="2012" name="PLoS ONE">
        <title>A Deeply Branching Thermophilic Bacterium with an Ancient Acetyl-CoA Pathway Dominates a Subsurface Ecosystem.</title>
        <authorList>
            <person name="Takami H."/>
            <person name="Noguchi H."/>
            <person name="Takaki Y."/>
            <person name="Uchiyama I."/>
            <person name="Toyoda A."/>
            <person name="Nishi S."/>
            <person name="Chee G.-J."/>
            <person name="Arai W."/>
            <person name="Nunoura T."/>
            <person name="Itoh T."/>
            <person name="Hattori M."/>
            <person name="Takai K."/>
        </authorList>
    </citation>
    <scope>NUCLEOTIDE SEQUENCE</scope>
</reference>
<dbReference type="FunFam" id="3.60.20.30:FF:000001">
    <property type="entry name" value="Isoaspartyl peptidase/L-asparaginase"/>
    <property type="match status" value="1"/>
</dbReference>
<keyword evidence="2" id="KW-0378">Hydrolase</keyword>
<dbReference type="GO" id="GO:0006508">
    <property type="term" value="P:proteolysis"/>
    <property type="evidence" value="ECO:0007669"/>
    <property type="project" value="UniProtKB-KW"/>
</dbReference>
<evidence type="ECO:0000256" key="2">
    <source>
        <dbReference type="ARBA" id="ARBA00022801"/>
    </source>
</evidence>
<feature type="binding site" evidence="6">
    <location>
        <begin position="189"/>
        <end position="192"/>
    </location>
    <ligand>
        <name>substrate</name>
    </ligand>
</feature>
<reference evidence="8" key="1">
    <citation type="journal article" date="2005" name="Environ. Microbiol.">
        <title>Genetic and functional properties of uncultivated thermophilic crenarchaeotes from a subsurface gold mine as revealed by analysis of genome fragments.</title>
        <authorList>
            <person name="Nunoura T."/>
            <person name="Hirayama H."/>
            <person name="Takami H."/>
            <person name="Oida H."/>
            <person name="Nishi S."/>
            <person name="Shimamura S."/>
            <person name="Suzuki Y."/>
            <person name="Inagaki F."/>
            <person name="Takai K."/>
            <person name="Nealson K.H."/>
            <person name="Horikoshi K."/>
        </authorList>
    </citation>
    <scope>NUCLEOTIDE SEQUENCE</scope>
</reference>
<dbReference type="PANTHER" id="PTHR10188">
    <property type="entry name" value="L-ASPARAGINASE"/>
    <property type="match status" value="1"/>
</dbReference>
<evidence type="ECO:0000256" key="6">
    <source>
        <dbReference type="PIRSR" id="PIRSR600246-2"/>
    </source>
</evidence>
<evidence type="ECO:0000313" key="8">
    <source>
        <dbReference type="EMBL" id="BAL52522.1"/>
    </source>
</evidence>
<dbReference type="PANTHER" id="PTHR10188:SF6">
    <property type="entry name" value="N(4)-(BETA-N-ACETYLGLUCOSAMINYL)-L-ASPARAGINASE"/>
    <property type="match status" value="1"/>
</dbReference>
<proteinExistence type="predicted"/>
<dbReference type="GO" id="GO:0008233">
    <property type="term" value="F:peptidase activity"/>
    <property type="evidence" value="ECO:0007669"/>
    <property type="project" value="UniProtKB-KW"/>
</dbReference>
<dbReference type="Pfam" id="PF01112">
    <property type="entry name" value="Asparaginase_2"/>
    <property type="match status" value="1"/>
</dbReference>
<evidence type="ECO:0000256" key="7">
    <source>
        <dbReference type="PIRSR" id="PIRSR600246-3"/>
    </source>
</evidence>
<dbReference type="Gene3D" id="3.60.20.30">
    <property type="entry name" value="(Glycosyl)asparaginase"/>
    <property type="match status" value="1"/>
</dbReference>
<evidence type="ECO:0000256" key="4">
    <source>
        <dbReference type="ARBA" id="ARBA00069124"/>
    </source>
</evidence>
<evidence type="ECO:0000256" key="3">
    <source>
        <dbReference type="ARBA" id="ARBA00022813"/>
    </source>
</evidence>
<feature type="active site" description="Nucleophile" evidence="5">
    <location>
        <position position="161"/>
    </location>
</feature>
<dbReference type="CDD" id="cd04701">
    <property type="entry name" value="Asparaginase_2"/>
    <property type="match status" value="1"/>
</dbReference>
<feature type="binding site" evidence="6">
    <location>
        <begin position="211"/>
        <end position="214"/>
    </location>
    <ligand>
        <name>substrate</name>
    </ligand>
</feature>
<organism evidence="8">
    <name type="scientific">uncultured Bacteroidota bacterium</name>
    <dbReference type="NCBI Taxonomy" id="152509"/>
    <lineage>
        <taxon>Bacteria</taxon>
        <taxon>Pseudomonadati</taxon>
        <taxon>Bacteroidota</taxon>
        <taxon>environmental samples</taxon>
    </lineage>
</organism>
<dbReference type="InterPro" id="IPR029055">
    <property type="entry name" value="Ntn_hydrolases_N"/>
</dbReference>
<sequence length="300" mass="30809">MIALCIHGGAGDRTPSSDDAAICRALESALDAGWAVLESGGMALDAVQVAIGVLEDEPLFNAGRGAALTRAGTVELDAALMDGATQRAGAVIGVRSIRYPIAAARAVLEHAPHVVMAGEGAERFALAHGCEAVEPAFFVTERAQRALERFLAEQARVELGTVGAVALDIRGNLAAGNSTGGVTGKLPGRVGDTPIIGAGTYADRRVAVACTGYGEYFIRVGAALRLALLVEHAEYTLEEAAHQVLAKVSALGGRGGIIALDRDGTIAMPFTTASMARAWRRSDGTNGVELYASASASTRA</sequence>
<gene>
    <name evidence="8" type="ORF">HGMM_F01E03C23</name>
</gene>
<evidence type="ECO:0000256" key="5">
    <source>
        <dbReference type="PIRSR" id="PIRSR600246-1"/>
    </source>
</evidence>
<dbReference type="EMBL" id="AP011630">
    <property type="protein sequence ID" value="BAL52522.1"/>
    <property type="molecule type" value="Genomic_DNA"/>
</dbReference>
<dbReference type="AlphaFoldDB" id="H5S8N6"/>
<keyword evidence="3" id="KW-0068">Autocatalytic cleavage</keyword>
<dbReference type="InterPro" id="IPR000246">
    <property type="entry name" value="Peptidase_T2"/>
</dbReference>
<dbReference type="GO" id="GO:0016811">
    <property type="term" value="F:hydrolase activity, acting on carbon-nitrogen (but not peptide) bonds, in linear amides"/>
    <property type="evidence" value="ECO:0007669"/>
    <property type="project" value="UniProtKB-ARBA"/>
</dbReference>
<accession>H5S8N6</accession>
<evidence type="ECO:0000256" key="1">
    <source>
        <dbReference type="ARBA" id="ARBA00022670"/>
    </source>
</evidence>
<name>H5S8N6_9BACT</name>
<dbReference type="SUPFAM" id="SSF56235">
    <property type="entry name" value="N-terminal nucleophile aminohydrolases (Ntn hydrolases)"/>
    <property type="match status" value="1"/>
</dbReference>